<dbReference type="Pfam" id="PF00839">
    <property type="entry name" value="Cys_rich_FGFR"/>
    <property type="match status" value="12"/>
</dbReference>
<evidence type="ECO:0008006" key="12">
    <source>
        <dbReference type="Google" id="ProtNLM"/>
    </source>
</evidence>
<dbReference type="AlphaFoldDB" id="A0A0R3U2S3"/>
<dbReference type="InterPro" id="IPR001893">
    <property type="entry name" value="Cys-rich_GLG1_repeat"/>
</dbReference>
<keyword evidence="6 9" id="KW-0472">Membrane</keyword>
<dbReference type="Proteomes" id="UP000267029">
    <property type="component" value="Unassembled WGS sequence"/>
</dbReference>
<gene>
    <name evidence="10" type="ORF">MCOS_LOCUS792</name>
</gene>
<evidence type="ECO:0000256" key="3">
    <source>
        <dbReference type="ARBA" id="ARBA00022729"/>
    </source>
</evidence>
<dbReference type="InterPro" id="IPR039728">
    <property type="entry name" value="GLG1"/>
</dbReference>
<protein>
    <recommendedName>
        <fullName evidence="12">Golgi apparatus protein 1</fullName>
    </recommendedName>
</protein>
<keyword evidence="4" id="KW-0677">Repeat</keyword>
<dbReference type="PANTHER" id="PTHR11884:SF1">
    <property type="entry name" value="GOLGI APPARATUS PROTEIN 1"/>
    <property type="match status" value="1"/>
</dbReference>
<evidence type="ECO:0000256" key="9">
    <source>
        <dbReference type="SAM" id="Phobius"/>
    </source>
</evidence>
<evidence type="ECO:0000256" key="5">
    <source>
        <dbReference type="ARBA" id="ARBA00022989"/>
    </source>
</evidence>
<keyword evidence="2 9" id="KW-0812">Transmembrane</keyword>
<dbReference type="PROSITE" id="PS00383">
    <property type="entry name" value="TYR_PHOSPHATASE_1"/>
    <property type="match status" value="1"/>
</dbReference>
<proteinExistence type="predicted"/>
<comment type="subcellular location">
    <subcellularLocation>
        <location evidence="1">Membrane</location>
        <topology evidence="1">Single-pass type I membrane protein</topology>
    </subcellularLocation>
</comment>
<dbReference type="PROSITE" id="PS51289">
    <property type="entry name" value="GLG1_C_RICH"/>
    <property type="match status" value="2"/>
</dbReference>
<sequence>MVKDKACYEYLELVGEIILSDYRLVYQFIEKCKADVEKYRCGRINIDSDKTERLNVASQGATIVCLTHHIEKLDQACAHQVFRISELQSDDFHLDRPLFYACRDDRERFCRDVISGNGRIIDCLMQHKFDEGMSEDCREKLTNRQKLRSQNYRTDFALTTACKTEIMENNCHTPESEDSSMLSSLLLCLVDGQHKKGSKFSSSCLLQMKAVRKQLMEDYSLTPEILLHCQKPINSFCATYKKNRQGDVLHCLLGIQRSPSKSLKSALPKECQTALHDLVKITDVVEDVRVDPVIRRSCGSLLTTRCSTSVISERDVYECLLNNRDETEMNDDCRQHLFELEFFVSRDITLDRSLYDACSGDAEKLCHLSTGSWKQHRMVDPLLVNCLWSHRHPPRSGGKAVGTLSGPCLREITNLMLVRASSIDLNPEVFQSCLADLGRFCSPRRPSVDEEDEDEDDEMEQGMSCLEDYMDQLQPVCREALVRYTQDVEEKPDLDRRIARSCLAAERRFCEGVPHSVQRVISESATADEELTLHDLMFECLVEHKNHADMELECKAAIEHFQILSLKDVRISRSFHEDCHDSIVRFCPAVTAEGAPPAVMTKMAAVMCLSRSLLEQKLLALPNETHSIPEACARHIRFELLSRSESLVLDLTLAVACEADRKLYCSHAPKGLGEVRPLGCCSLVPTKQSFVSRPFQFAGINSACNLTRRICKSHICLGFLAIISDCTNVSLIKRQHQTQALECLRDHRSRLSPECHREVFSRDQLAMAESRSDFKLMTTCAEMIHSHCENFKHNFLLLECLKKTSDGLGDLFDADCRHLVIERLQTQRLDHRLSPRLNSNCRIDIRMFCAEELRADNAKPFENGNAVARCLQRQYAVRPSNEGKSLLSPSCAKYMREVSASYFKLDATAAFSTPFFATSIPLLTHFPPFVKLLISANLNHHMDPLLAEVCHGDLSEHCSEDLALSAVDGEKSQGTVIECLRRQVAQNKVKNDSCVVEVLRLALASKADIDVDPVLARDCAASLEAICGSTAQGSGRQMKCLLKALDAKNPAMEEACRRSLEVRRELWEMSAKRPDLLDWRTLVKEINASQSRNLIIGILLTIVGAVFVVGLCCGRRTRCVARSTKNR</sequence>
<dbReference type="GO" id="GO:0000139">
    <property type="term" value="C:Golgi membrane"/>
    <property type="evidence" value="ECO:0007669"/>
    <property type="project" value="InterPro"/>
</dbReference>
<evidence type="ECO:0000256" key="8">
    <source>
        <dbReference type="PROSITE-ProRule" id="PRU00622"/>
    </source>
</evidence>
<dbReference type="OrthoDB" id="2015434at2759"/>
<evidence type="ECO:0000256" key="7">
    <source>
        <dbReference type="ARBA" id="ARBA00023180"/>
    </source>
</evidence>
<keyword evidence="5 9" id="KW-1133">Transmembrane helix</keyword>
<feature type="repeat" description="Cys-rich GLG1" evidence="8">
    <location>
        <begin position="72"/>
        <end position="132"/>
    </location>
</feature>
<dbReference type="PANTHER" id="PTHR11884">
    <property type="entry name" value="SELECTIN LIGAND RELATED"/>
    <property type="match status" value="1"/>
</dbReference>
<evidence type="ECO:0000313" key="11">
    <source>
        <dbReference type="Proteomes" id="UP000267029"/>
    </source>
</evidence>
<evidence type="ECO:0000256" key="2">
    <source>
        <dbReference type="ARBA" id="ARBA00022692"/>
    </source>
</evidence>
<dbReference type="STRING" id="53468.A0A0R3U2S3"/>
<keyword evidence="11" id="KW-1185">Reference proteome</keyword>
<name>A0A0R3U2S3_MESCO</name>
<evidence type="ECO:0000256" key="4">
    <source>
        <dbReference type="ARBA" id="ARBA00022737"/>
    </source>
</evidence>
<feature type="repeat" description="Cys-rich GLG1" evidence="8">
    <location>
        <begin position="266"/>
        <end position="328"/>
    </location>
</feature>
<keyword evidence="3" id="KW-0732">Signal</keyword>
<dbReference type="GO" id="GO:0017134">
    <property type="term" value="F:fibroblast growth factor binding"/>
    <property type="evidence" value="ECO:0007669"/>
    <property type="project" value="TreeGrafter"/>
</dbReference>
<evidence type="ECO:0000256" key="1">
    <source>
        <dbReference type="ARBA" id="ARBA00004479"/>
    </source>
</evidence>
<accession>A0A0R3U2S3</accession>
<keyword evidence="7" id="KW-0325">Glycoprotein</keyword>
<organism evidence="10 11">
    <name type="scientific">Mesocestoides corti</name>
    <name type="common">Flatworm</name>
    <dbReference type="NCBI Taxonomy" id="53468"/>
    <lineage>
        <taxon>Eukaryota</taxon>
        <taxon>Metazoa</taxon>
        <taxon>Spiralia</taxon>
        <taxon>Lophotrochozoa</taxon>
        <taxon>Platyhelminthes</taxon>
        <taxon>Cestoda</taxon>
        <taxon>Eucestoda</taxon>
        <taxon>Cyclophyllidea</taxon>
        <taxon>Mesocestoididae</taxon>
        <taxon>Mesocestoides</taxon>
    </lineage>
</organism>
<dbReference type="InterPro" id="IPR016130">
    <property type="entry name" value="Tyr_Pase_AS"/>
</dbReference>
<feature type="transmembrane region" description="Helical" evidence="9">
    <location>
        <begin position="1094"/>
        <end position="1113"/>
    </location>
</feature>
<dbReference type="InterPro" id="IPR017873">
    <property type="entry name" value="Cys-rich_GLG1_repeat_euk"/>
</dbReference>
<evidence type="ECO:0000256" key="6">
    <source>
        <dbReference type="ARBA" id="ARBA00023136"/>
    </source>
</evidence>
<reference evidence="10 11" key="1">
    <citation type="submission" date="2018-10" db="EMBL/GenBank/DDBJ databases">
        <authorList>
            <consortium name="Pathogen Informatics"/>
        </authorList>
    </citation>
    <scope>NUCLEOTIDE SEQUENCE [LARGE SCALE GENOMIC DNA]</scope>
</reference>
<dbReference type="EMBL" id="UXSR01000077">
    <property type="protein sequence ID" value="VDD74789.1"/>
    <property type="molecule type" value="Genomic_DNA"/>
</dbReference>
<evidence type="ECO:0000313" key="10">
    <source>
        <dbReference type="EMBL" id="VDD74789.1"/>
    </source>
</evidence>